<dbReference type="EMBL" id="CAACVR010000023">
    <property type="protein sequence ID" value="VEU22408.1"/>
    <property type="molecule type" value="Genomic_DNA"/>
</dbReference>
<keyword evidence="4 6" id="KW-0653">Protein transport</keyword>
<accession>A0A448YNH6</accession>
<name>A0A448YNH6_BRENA</name>
<dbReference type="Proteomes" id="UP000290900">
    <property type="component" value="Unassembled WGS sequence"/>
</dbReference>
<dbReference type="PIRSF" id="PIRSF002291">
    <property type="entry name" value="AP_complex_beta"/>
    <property type="match status" value="1"/>
</dbReference>
<dbReference type="SUPFAM" id="SSF48371">
    <property type="entry name" value="ARM repeat"/>
    <property type="match status" value="1"/>
</dbReference>
<feature type="domain" description="Clathrin/coatomer adaptor adaptin-like N-terminal" evidence="9">
    <location>
        <begin position="15"/>
        <end position="538"/>
    </location>
</feature>
<dbReference type="InterPro" id="IPR011989">
    <property type="entry name" value="ARM-like"/>
</dbReference>
<evidence type="ECO:0000256" key="5">
    <source>
        <dbReference type="ARBA" id="ARBA00023136"/>
    </source>
</evidence>
<sequence length="665" mass="74279">MGDSKLYTRVKASDILTELRNYEKKPKSSVYRKTILKKIIVNLSLGDNEVVMLFNEVIKLLQDIGPTDPEAKQLCYLYLTTYWRHKPKETLNALSFITEDYHESSTDEDACLALRTLAAIQLPQFLEELVPMLEDALQKGSPSVRKTAAYCVASIFKAEDPDSTSSLMSLLNDLLLDPQLEVVSAALSALGDITEKSETLKFSIDSEHALKISQSLAVCGEWSEVAILNALMSFVPQDHQTAAHIIDIVLPYLQSENSSIVLNALKVIVYLCQYVSSVLDVLPILPQSISRAVANLMLKPPEIQFLAMRNVILLLLDKPALLDLDIRMFFCQYDDLLYIKDTKLEIIFLLADEDNIEIVLAELQEYALEIDVQMVRKSIRAIGNLAVKIDGTSEKCVSVLADLLSNSIPHVVEEIAIIARDILRKYPGRFDHIIQLLVDRIDLVTEQDSRASMIWILGEYGSSISNSVALLSHYAEHFLDEPSETQLSLLTAIVKAHVCQPYNKELHQLVEDTIRLVIENVDNPDVRGRGYFYWRILSAQLPNTIDIIKPRLPMLNTGADALPPEVRQELDLCIGTLASIYLRPVTQVFRHVKPKVFADSPARVDQDLKTARPRTSKSSLSRASPVPSVLSASQQLGSLSLDTATTRSRSSSLGLNGIVKKLSRK</sequence>
<evidence type="ECO:0000256" key="8">
    <source>
        <dbReference type="SAM" id="MobiDB-lite"/>
    </source>
</evidence>
<dbReference type="GO" id="GO:0012505">
    <property type="term" value="C:endomembrane system"/>
    <property type="evidence" value="ECO:0007669"/>
    <property type="project" value="UniProtKB-SubCell"/>
</dbReference>
<evidence type="ECO:0000259" key="9">
    <source>
        <dbReference type="Pfam" id="PF01602"/>
    </source>
</evidence>
<feature type="repeat" description="HEAT" evidence="7">
    <location>
        <begin position="129"/>
        <end position="167"/>
    </location>
</feature>
<dbReference type="Gene3D" id="1.25.10.10">
    <property type="entry name" value="Leucine-rich Repeat Variant"/>
    <property type="match status" value="1"/>
</dbReference>
<comment type="subcellular location">
    <subcellularLocation>
        <location evidence="1">Endomembrane system</location>
    </subcellularLocation>
</comment>
<reference evidence="10 11" key="1">
    <citation type="submission" date="2018-12" db="EMBL/GenBank/DDBJ databases">
        <authorList>
            <person name="Tiukova I."/>
            <person name="Dainat J."/>
        </authorList>
    </citation>
    <scope>NUCLEOTIDE SEQUENCE [LARGE SCALE GENOMIC DNA]</scope>
</reference>
<dbReference type="STRING" id="13370.A0A448YNH6"/>
<evidence type="ECO:0000313" key="10">
    <source>
        <dbReference type="EMBL" id="VEU22408.1"/>
    </source>
</evidence>
<evidence type="ECO:0000256" key="3">
    <source>
        <dbReference type="ARBA" id="ARBA00022448"/>
    </source>
</evidence>
<comment type="function">
    <text evidence="6">Adaptins are components of the adaptor complexes which link clathrin to receptors in coated vesicles. Clathrin-associated protein complexes are believed to interact with the cytoplasmic tails of membrane proteins, leading to their selection and concentration.</text>
</comment>
<dbReference type="FunCoup" id="A0A448YNH6">
    <property type="interactions" value="107"/>
</dbReference>
<keyword evidence="3 6" id="KW-0813">Transport</keyword>
<keyword evidence="5 6" id="KW-0472">Membrane</keyword>
<dbReference type="GO" id="GO:0030117">
    <property type="term" value="C:membrane coat"/>
    <property type="evidence" value="ECO:0007669"/>
    <property type="project" value="InterPro"/>
</dbReference>
<proteinExistence type="inferred from homology"/>
<dbReference type="InterPro" id="IPR026739">
    <property type="entry name" value="AP_beta"/>
</dbReference>
<feature type="region of interest" description="Disordered" evidence="8">
    <location>
        <begin position="606"/>
        <end position="631"/>
    </location>
</feature>
<evidence type="ECO:0000256" key="7">
    <source>
        <dbReference type="PROSITE-ProRule" id="PRU00103"/>
    </source>
</evidence>
<dbReference type="InParanoid" id="A0A448YNH6"/>
<dbReference type="InterPro" id="IPR016342">
    <property type="entry name" value="AP_complex_bsu_1_2_4"/>
</dbReference>
<evidence type="ECO:0000256" key="6">
    <source>
        <dbReference type="PIRNR" id="PIRNR002291"/>
    </source>
</evidence>
<evidence type="ECO:0000313" key="11">
    <source>
        <dbReference type="Proteomes" id="UP000290900"/>
    </source>
</evidence>
<dbReference type="GO" id="GO:0006886">
    <property type="term" value="P:intracellular protein transport"/>
    <property type="evidence" value="ECO:0007669"/>
    <property type="project" value="InterPro"/>
</dbReference>
<protein>
    <recommendedName>
        <fullName evidence="6">AP complex subunit beta</fullName>
    </recommendedName>
</protein>
<organism evidence="10 11">
    <name type="scientific">Brettanomyces naardenensis</name>
    <name type="common">Yeast</name>
    <dbReference type="NCBI Taxonomy" id="13370"/>
    <lineage>
        <taxon>Eukaryota</taxon>
        <taxon>Fungi</taxon>
        <taxon>Dikarya</taxon>
        <taxon>Ascomycota</taxon>
        <taxon>Saccharomycotina</taxon>
        <taxon>Pichiomycetes</taxon>
        <taxon>Pichiales</taxon>
        <taxon>Pichiaceae</taxon>
        <taxon>Brettanomyces</taxon>
    </lineage>
</organism>
<keyword evidence="11" id="KW-1185">Reference proteome</keyword>
<dbReference type="AlphaFoldDB" id="A0A448YNH6"/>
<dbReference type="PANTHER" id="PTHR11134">
    <property type="entry name" value="ADAPTOR COMPLEX SUBUNIT BETA FAMILY MEMBER"/>
    <property type="match status" value="1"/>
</dbReference>
<dbReference type="GO" id="GO:0030276">
    <property type="term" value="F:clathrin binding"/>
    <property type="evidence" value="ECO:0007669"/>
    <property type="project" value="InterPro"/>
</dbReference>
<comment type="similarity">
    <text evidence="2 6">Belongs to the adaptor complexes large subunit family.</text>
</comment>
<dbReference type="OrthoDB" id="10254310at2759"/>
<dbReference type="InterPro" id="IPR016024">
    <property type="entry name" value="ARM-type_fold"/>
</dbReference>
<gene>
    <name evidence="10" type="ORF">BRENAR_LOCUS3139</name>
</gene>
<dbReference type="InterPro" id="IPR021133">
    <property type="entry name" value="HEAT_type_2"/>
</dbReference>
<evidence type="ECO:0000256" key="1">
    <source>
        <dbReference type="ARBA" id="ARBA00004308"/>
    </source>
</evidence>
<dbReference type="GO" id="GO:0016192">
    <property type="term" value="P:vesicle-mediated transport"/>
    <property type="evidence" value="ECO:0007669"/>
    <property type="project" value="InterPro"/>
</dbReference>
<dbReference type="Pfam" id="PF01602">
    <property type="entry name" value="Adaptin_N"/>
    <property type="match status" value="1"/>
</dbReference>
<evidence type="ECO:0000256" key="4">
    <source>
        <dbReference type="ARBA" id="ARBA00022927"/>
    </source>
</evidence>
<dbReference type="InterPro" id="IPR002553">
    <property type="entry name" value="Clathrin/coatomer_adapt-like_N"/>
</dbReference>
<evidence type="ECO:0000256" key="2">
    <source>
        <dbReference type="ARBA" id="ARBA00006613"/>
    </source>
</evidence>
<dbReference type="PROSITE" id="PS50077">
    <property type="entry name" value="HEAT_REPEAT"/>
    <property type="match status" value="1"/>
</dbReference>